<sequence length="158" mass="16940">MTKEWNELDATAKSWLAAVCIGIVCAAFMIGLGYTPTAGVTAALFIAIFFGVFLDWAFGGNDLQTQLDKTLAKMKPTKMLSNKDVAMGDPIFDIKAVKLDGLVDMLKPKSMIKNEDLMKAVGIRGELSLESLGFIQSKPAAKTEAPAAKPAPKKADTK</sequence>
<dbReference type="RefSeq" id="WP_076363130.1">
    <property type="nucleotide sequence ID" value="NZ_FTOM01000001.1"/>
</dbReference>
<name>A0A1N7JRS9_9RHOB</name>
<organism evidence="2 3">
    <name type="scientific">Phaeovulum vinaykumarii</name>
    <dbReference type="NCBI Taxonomy" id="407234"/>
    <lineage>
        <taxon>Bacteria</taxon>
        <taxon>Pseudomonadati</taxon>
        <taxon>Pseudomonadota</taxon>
        <taxon>Alphaproteobacteria</taxon>
        <taxon>Rhodobacterales</taxon>
        <taxon>Paracoccaceae</taxon>
        <taxon>Phaeovulum</taxon>
    </lineage>
</organism>
<dbReference type="OrthoDB" id="9959610at2"/>
<keyword evidence="1" id="KW-0472">Membrane</keyword>
<evidence type="ECO:0000256" key="1">
    <source>
        <dbReference type="SAM" id="Phobius"/>
    </source>
</evidence>
<evidence type="ECO:0000313" key="2">
    <source>
        <dbReference type="EMBL" id="SIS52015.1"/>
    </source>
</evidence>
<keyword evidence="3" id="KW-1185">Reference proteome</keyword>
<accession>A0A1N7JRS9</accession>
<dbReference type="AlphaFoldDB" id="A0A1N7JRS9"/>
<reference evidence="3" key="1">
    <citation type="submission" date="2017-01" db="EMBL/GenBank/DDBJ databases">
        <authorList>
            <person name="Varghese N."/>
            <person name="Submissions S."/>
        </authorList>
    </citation>
    <scope>NUCLEOTIDE SEQUENCE [LARGE SCALE GENOMIC DNA]</scope>
    <source>
        <strain evidence="3">DSM 18714</strain>
    </source>
</reference>
<feature type="transmembrane region" description="Helical" evidence="1">
    <location>
        <begin position="12"/>
        <end position="34"/>
    </location>
</feature>
<dbReference type="STRING" id="407234.SAMN05421795_101275"/>
<proteinExistence type="predicted"/>
<dbReference type="Proteomes" id="UP000186098">
    <property type="component" value="Unassembled WGS sequence"/>
</dbReference>
<gene>
    <name evidence="2" type="ORF">SAMN05421795_101275</name>
</gene>
<evidence type="ECO:0000313" key="3">
    <source>
        <dbReference type="Proteomes" id="UP000186098"/>
    </source>
</evidence>
<keyword evidence="1" id="KW-1133">Transmembrane helix</keyword>
<dbReference type="EMBL" id="FTOM01000001">
    <property type="protein sequence ID" value="SIS52015.1"/>
    <property type="molecule type" value="Genomic_DNA"/>
</dbReference>
<protein>
    <submittedName>
        <fullName evidence="2">Uncharacterized protein</fullName>
    </submittedName>
</protein>
<feature type="transmembrane region" description="Helical" evidence="1">
    <location>
        <begin position="40"/>
        <end position="59"/>
    </location>
</feature>
<keyword evidence="1" id="KW-0812">Transmembrane</keyword>